<dbReference type="AlphaFoldDB" id="A0A7G7G9U6"/>
<keyword evidence="3" id="KW-1185">Reference proteome</keyword>
<dbReference type="EMBL" id="CP055156">
    <property type="protein sequence ID" value="QNF33930.1"/>
    <property type="molecule type" value="Genomic_DNA"/>
</dbReference>
<evidence type="ECO:0000313" key="3">
    <source>
        <dbReference type="Proteomes" id="UP000515237"/>
    </source>
</evidence>
<dbReference type="InterPro" id="IPR014976">
    <property type="entry name" value="AbpA_HamA_C"/>
</dbReference>
<dbReference type="RefSeq" id="WP_185270412.1">
    <property type="nucleotide sequence ID" value="NZ_CP055156.1"/>
</dbReference>
<feature type="domain" description="Anti-bacteriophage protein A/HamA C-terminal" evidence="1">
    <location>
        <begin position="13"/>
        <end position="273"/>
    </location>
</feature>
<dbReference type="KEGG" id="aswu:HUW51_14800"/>
<dbReference type="Pfam" id="PF08878">
    <property type="entry name" value="HamA"/>
    <property type="match status" value="1"/>
</dbReference>
<sequence length="279" mass="32342">MPRPFKSDLVINEQINDATLKAYHVGFDQNKFRLQPLVDVIRNVIPEFSLGFHCGNIPQNEIITRLKEAAETVYLTDKYKSRGEFGELILHLLLRDFHNTIPLLSKIWFKDTYNVPVHGFDGIHITIENNVKKLWLGESKLFKTGKDGIKDLAKDIVNHVNGDYLRKEFNLISRKIPADIPEREHWIQLMDRHQKLDIVFSSIVIPMVCTYSSDLFKKHDCEDQLYLNAFINECNSLHGEFTKLNTATNVEIILMLLPVPDKNELNTELDKRLKAMQSI</sequence>
<gene>
    <name evidence="2" type="ORF">HUW51_14800</name>
</gene>
<evidence type="ECO:0000259" key="1">
    <source>
        <dbReference type="Pfam" id="PF08878"/>
    </source>
</evidence>
<name>A0A7G7G9U6_9BACT</name>
<accession>A0A7G7G9U6</accession>
<proteinExistence type="predicted"/>
<evidence type="ECO:0000313" key="2">
    <source>
        <dbReference type="EMBL" id="QNF33930.1"/>
    </source>
</evidence>
<organism evidence="2 3">
    <name type="scientific">Adhaeribacter swui</name>
    <dbReference type="NCBI Taxonomy" id="2086471"/>
    <lineage>
        <taxon>Bacteria</taxon>
        <taxon>Pseudomonadati</taxon>
        <taxon>Bacteroidota</taxon>
        <taxon>Cytophagia</taxon>
        <taxon>Cytophagales</taxon>
        <taxon>Hymenobacteraceae</taxon>
        <taxon>Adhaeribacter</taxon>
    </lineage>
</organism>
<reference evidence="2 3" key="1">
    <citation type="journal article" date="2018" name="Int. J. Syst. Evol. Microbiol.">
        <title>Adhaeribacter swui sp. nov., isolated from wet mud.</title>
        <authorList>
            <person name="Kim D.U."/>
            <person name="Kim K.W."/>
            <person name="Kang M.S."/>
            <person name="Kim J.Y."/>
            <person name="Jang J.H."/>
            <person name="Kim M.K."/>
        </authorList>
    </citation>
    <scope>NUCLEOTIDE SEQUENCE [LARGE SCALE GENOMIC DNA]</scope>
    <source>
        <strain evidence="2 3">KCTC 52873</strain>
    </source>
</reference>
<dbReference type="Proteomes" id="UP000515237">
    <property type="component" value="Chromosome"/>
</dbReference>
<protein>
    <submittedName>
        <fullName evidence="2">DUF1837 domain-containing protein</fullName>
    </submittedName>
</protein>